<evidence type="ECO:0000313" key="1">
    <source>
        <dbReference type="EMBL" id="QEX14840.1"/>
    </source>
</evidence>
<protein>
    <recommendedName>
        <fullName evidence="3">Virulence factor</fullName>
    </recommendedName>
</protein>
<sequence>MGEAIDWVDEVRETATSLDRVADSLVEDLRRWRNRCRRLGRAAARPLSIGVFGISQAGKSFLVDSLARGSTGRLESRMGRATLDFMKHVNPPGGGKEATGLVTRFTRAPSQAPDDFPVEVELLSEPDVIKVLWNSFINDFDQEALAPDHDPAKLATLLTQLRGRRRDHAVAGISTDDVVDLMDYFQRMSRRSQQQLRGNYWPSAVELAPYLEPADRARLFGVLWGDVPALTRLYLDLQSALSSVGHCGSLFCELAALVEQGGNGELVQAKCINNVDILKLLDGDGGDEIRVLARLDAGMTSERRIRRGLLAGLTTELRFTLTERPEADVLENVDLLDFPGYRGRLQIQDAGEIKKPGVEEGAGHAAYELWLRGKVGFLFERYTEDQEMNLLILCAPSTKQSDVTTIGAVVDTWVKSTQGADAATRARRAAGLLVVTTMWDLKLQPSANETPEILEVMADNVVHMVLERFRSLDWVGNWDGKPFSNLFLVRKPGVPSILFAQKDGLEIGIAPAQAERIGKIRNYFLASREIARHVLDPEPAWEAMLAPNDGGIGRVIDYLRRAADPEYKRQRIAEQISALANDLIKLLSPYYRGDASSDVAAKNRRADEVIAAMNSDEYRAERFPELLNAMLLDAEQCRSSYLRVDSMAPNAPSKSKPAAGGALLRQLEAKGLAGKAAGDGIRPAAATSERARKFANAVTNSWLAQLRDIPRSAAYVRYLSISSRAVEILTDEILAGALRLAIPGKIAAACNLAEGVAARRRTQFVDEQALIAARVISDYVTHLGTLGGRGLNNLFIDHRRVFATEPAAEGMPQFSEERIGVPRLLFITDWLSALKQLIVDNAGFQEGSEITQEQNQRLGEIMALVSRAART</sequence>
<dbReference type="PIRSF" id="PIRSF034586">
    <property type="entry name" value="Vir_effector_SfrC"/>
    <property type="match status" value="1"/>
</dbReference>
<dbReference type="InterPro" id="IPR017030">
    <property type="entry name" value="Vir_effector_SfrC"/>
</dbReference>
<gene>
    <name evidence="1" type="ORF">FRZ44_01150</name>
</gene>
<dbReference type="Proteomes" id="UP000326202">
    <property type="component" value="Chromosome"/>
</dbReference>
<proteinExistence type="predicted"/>
<dbReference type="Pfam" id="PF10139">
    <property type="entry name" value="Virul_Fac"/>
    <property type="match status" value="1"/>
</dbReference>
<accession>A0A5J6MF29</accession>
<dbReference type="EMBL" id="CP042906">
    <property type="protein sequence ID" value="QEX14840.1"/>
    <property type="molecule type" value="Genomic_DNA"/>
</dbReference>
<organism evidence="1 2">
    <name type="scientific">Hypericibacter terrae</name>
    <dbReference type="NCBI Taxonomy" id="2602015"/>
    <lineage>
        <taxon>Bacteria</taxon>
        <taxon>Pseudomonadati</taxon>
        <taxon>Pseudomonadota</taxon>
        <taxon>Alphaproteobacteria</taxon>
        <taxon>Rhodospirillales</taxon>
        <taxon>Dongiaceae</taxon>
        <taxon>Hypericibacter</taxon>
    </lineage>
</organism>
<keyword evidence="2" id="KW-1185">Reference proteome</keyword>
<reference evidence="1 2" key="1">
    <citation type="submission" date="2019-08" db="EMBL/GenBank/DDBJ databases">
        <title>Hyperibacter terrae gen. nov., sp. nov. and Hyperibacter viscosus sp. nov., two new members in the family Rhodospirillaceae isolated from the rhizosphere of Hypericum perforatum.</title>
        <authorList>
            <person name="Noviana Z."/>
        </authorList>
    </citation>
    <scope>NUCLEOTIDE SEQUENCE [LARGE SCALE GENOMIC DNA]</scope>
    <source>
        <strain evidence="1 2">R5913</strain>
    </source>
</reference>
<dbReference type="KEGG" id="htq:FRZ44_01150"/>
<evidence type="ECO:0000313" key="2">
    <source>
        <dbReference type="Proteomes" id="UP000326202"/>
    </source>
</evidence>
<dbReference type="AlphaFoldDB" id="A0A5J6MF29"/>
<name>A0A5J6MF29_9PROT</name>
<evidence type="ECO:0008006" key="3">
    <source>
        <dbReference type="Google" id="ProtNLM"/>
    </source>
</evidence>